<dbReference type="GO" id="GO:0015667">
    <property type="term" value="F:site-specific DNA-methyltransferase (cytosine-N4-specific) activity"/>
    <property type="evidence" value="ECO:0007669"/>
    <property type="project" value="UniProtKB-EC"/>
</dbReference>
<comment type="similarity">
    <text evidence="1">Belongs to the N(4)/N(6)-methyltransferase family. N(4) subfamily.</text>
</comment>
<dbReference type="GO" id="GO:0008170">
    <property type="term" value="F:N-methyltransferase activity"/>
    <property type="evidence" value="ECO:0007669"/>
    <property type="project" value="InterPro"/>
</dbReference>
<keyword evidence="2 10" id="KW-0489">Methyltransferase</keyword>
<evidence type="ECO:0000256" key="8">
    <source>
        <dbReference type="RuleBase" id="RU362026"/>
    </source>
</evidence>
<comment type="catalytic activity">
    <reaction evidence="7">
        <text>a 2'-deoxycytidine in DNA + S-adenosyl-L-methionine = an N(4)-methyl-2'-deoxycytidine in DNA + S-adenosyl-L-homocysteine + H(+)</text>
        <dbReference type="Rhea" id="RHEA:16857"/>
        <dbReference type="Rhea" id="RHEA-COMP:11369"/>
        <dbReference type="Rhea" id="RHEA-COMP:13674"/>
        <dbReference type="ChEBI" id="CHEBI:15378"/>
        <dbReference type="ChEBI" id="CHEBI:57856"/>
        <dbReference type="ChEBI" id="CHEBI:59789"/>
        <dbReference type="ChEBI" id="CHEBI:85452"/>
        <dbReference type="ChEBI" id="CHEBI:137933"/>
        <dbReference type="EC" id="2.1.1.113"/>
    </reaction>
</comment>
<dbReference type="InterPro" id="IPR029063">
    <property type="entry name" value="SAM-dependent_MTases_sf"/>
</dbReference>
<keyword evidence="11" id="KW-1185">Reference proteome</keyword>
<gene>
    <name evidence="10" type="ORF">FYJ83_10535</name>
</gene>
<dbReference type="EC" id="2.1.1.-" evidence="8"/>
<comment type="caution">
    <text evidence="10">The sequence shown here is derived from an EMBL/GenBank/DDBJ whole genome shotgun (WGS) entry which is preliminary data.</text>
</comment>
<dbReference type="GO" id="GO:0032259">
    <property type="term" value="P:methylation"/>
    <property type="evidence" value="ECO:0007669"/>
    <property type="project" value="UniProtKB-KW"/>
</dbReference>
<evidence type="ECO:0000259" key="9">
    <source>
        <dbReference type="Pfam" id="PF01555"/>
    </source>
</evidence>
<feature type="domain" description="DNA methylase N-4/N-6" evidence="9">
    <location>
        <begin position="36"/>
        <end position="279"/>
    </location>
</feature>
<protein>
    <recommendedName>
        <fullName evidence="8">Methyltransferase</fullName>
        <ecNumber evidence="8">2.1.1.-</ecNumber>
    </recommendedName>
</protein>
<evidence type="ECO:0000256" key="1">
    <source>
        <dbReference type="ARBA" id="ARBA00010203"/>
    </source>
</evidence>
<dbReference type="EMBL" id="VUNQ01000021">
    <property type="protein sequence ID" value="MSU01905.1"/>
    <property type="molecule type" value="Genomic_DNA"/>
</dbReference>
<name>A0A6N7XZI5_9FIRM</name>
<evidence type="ECO:0000256" key="2">
    <source>
        <dbReference type="ARBA" id="ARBA00022603"/>
    </source>
</evidence>
<dbReference type="InterPro" id="IPR002941">
    <property type="entry name" value="DNA_methylase_N4/N6"/>
</dbReference>
<dbReference type="Pfam" id="PF01555">
    <property type="entry name" value="N6_N4_Mtase"/>
    <property type="match status" value="1"/>
</dbReference>
<evidence type="ECO:0000256" key="6">
    <source>
        <dbReference type="ARBA" id="ARBA00023125"/>
    </source>
</evidence>
<sequence length="297" mass="33971">MENTKVINQEIGENWAMYHGDNVQVMKGIPDNSIGLVVTSPPFLSLYTYSNSVLDMGNSKTDEQFYEHYKFLIKELYRTLMPGRLICIHCVDVPMMKERDGVIGLKDFPGENIRLFQDEGFIYHSRVTIRKSPVVEMVRTNALGLLHKQLRKDSAMSRMGLPDYIIVMRKPGENPEPIEHTHEDYSVDKWQKVAEPVWMEINQSHTLNAVAARDEKDERHIVPLQLDTIENCIELYSNPGDVVFDPFGGIASTLYQAIKMGRKGLGVELKDSYYDQAVKNCKLAELENNQVSLFDPL</sequence>
<keyword evidence="3 10" id="KW-0808">Transferase</keyword>
<evidence type="ECO:0000313" key="11">
    <source>
        <dbReference type="Proteomes" id="UP000469523"/>
    </source>
</evidence>
<evidence type="ECO:0000313" key="10">
    <source>
        <dbReference type="EMBL" id="MSU01905.1"/>
    </source>
</evidence>
<dbReference type="GO" id="GO:0009307">
    <property type="term" value="P:DNA restriction-modification system"/>
    <property type="evidence" value="ECO:0007669"/>
    <property type="project" value="UniProtKB-KW"/>
</dbReference>
<evidence type="ECO:0000256" key="5">
    <source>
        <dbReference type="ARBA" id="ARBA00022747"/>
    </source>
</evidence>
<dbReference type="PROSITE" id="PS00093">
    <property type="entry name" value="N4_MTASE"/>
    <property type="match status" value="1"/>
</dbReference>
<keyword evidence="6" id="KW-0238">DNA-binding</keyword>
<dbReference type="GO" id="GO:0003677">
    <property type="term" value="F:DNA binding"/>
    <property type="evidence" value="ECO:0007669"/>
    <property type="project" value="UniProtKB-KW"/>
</dbReference>
<dbReference type="SUPFAM" id="SSF53335">
    <property type="entry name" value="S-adenosyl-L-methionine-dependent methyltransferases"/>
    <property type="match status" value="1"/>
</dbReference>
<dbReference type="RefSeq" id="WP_154440409.1">
    <property type="nucleotide sequence ID" value="NZ_VUNQ01000021.1"/>
</dbReference>
<proteinExistence type="inferred from homology"/>
<dbReference type="AlphaFoldDB" id="A0A6N7XZI5"/>
<evidence type="ECO:0000256" key="3">
    <source>
        <dbReference type="ARBA" id="ARBA00022679"/>
    </source>
</evidence>
<keyword evidence="4" id="KW-0949">S-adenosyl-L-methionine</keyword>
<reference evidence="10 11" key="1">
    <citation type="submission" date="2019-09" db="EMBL/GenBank/DDBJ databases">
        <title>In-depth cultivation of the pig gut microbiome towards novel bacterial diversity and tailored functional studies.</title>
        <authorList>
            <person name="Wylensek D."/>
            <person name="Hitch T.C.A."/>
            <person name="Clavel T."/>
        </authorList>
    </citation>
    <scope>NUCLEOTIDE SEQUENCE [LARGE SCALE GENOMIC DNA]</scope>
    <source>
        <strain evidence="10 11">WCA3-693-APC-4?</strain>
    </source>
</reference>
<evidence type="ECO:0000256" key="4">
    <source>
        <dbReference type="ARBA" id="ARBA00022691"/>
    </source>
</evidence>
<accession>A0A6N7XZI5</accession>
<dbReference type="Gene3D" id="3.40.50.150">
    <property type="entry name" value="Vaccinia Virus protein VP39"/>
    <property type="match status" value="1"/>
</dbReference>
<dbReference type="InterPro" id="IPR017985">
    <property type="entry name" value="MeTrfase_CN4_CS"/>
</dbReference>
<evidence type="ECO:0000256" key="7">
    <source>
        <dbReference type="ARBA" id="ARBA00049120"/>
    </source>
</evidence>
<dbReference type="PRINTS" id="PR00508">
    <property type="entry name" value="S21N4MTFRASE"/>
</dbReference>
<dbReference type="InterPro" id="IPR001091">
    <property type="entry name" value="RM_Methyltransferase"/>
</dbReference>
<keyword evidence="5" id="KW-0680">Restriction system</keyword>
<dbReference type="Proteomes" id="UP000469523">
    <property type="component" value="Unassembled WGS sequence"/>
</dbReference>
<organism evidence="10 11">
    <name type="scientific">Tissierella pigra</name>
    <dbReference type="NCBI Taxonomy" id="2607614"/>
    <lineage>
        <taxon>Bacteria</taxon>
        <taxon>Bacillati</taxon>
        <taxon>Bacillota</taxon>
        <taxon>Tissierellia</taxon>
        <taxon>Tissierellales</taxon>
        <taxon>Tissierellaceae</taxon>
        <taxon>Tissierella</taxon>
    </lineage>
</organism>